<evidence type="ECO:0000313" key="4">
    <source>
        <dbReference type="EMBL" id="AYB31861.1"/>
    </source>
</evidence>
<feature type="domain" description="AB hydrolase-1" evidence="3">
    <location>
        <begin position="50"/>
        <end position="153"/>
    </location>
</feature>
<reference evidence="5" key="1">
    <citation type="submission" date="2018-09" db="EMBL/GenBank/DDBJ databases">
        <title>Chryseolinea sp. KIS68-18 isolated from soil.</title>
        <authorList>
            <person name="Weon H.-Y."/>
            <person name="Kwon S.-W."/>
            <person name="Lee S.A."/>
        </authorList>
    </citation>
    <scope>NUCLEOTIDE SEQUENCE [LARGE SCALE GENOMIC DNA]</scope>
    <source>
        <strain evidence="5">KIS68-18</strain>
    </source>
</reference>
<dbReference type="GO" id="GO:0016787">
    <property type="term" value="F:hydrolase activity"/>
    <property type="evidence" value="ECO:0007669"/>
    <property type="project" value="UniProtKB-KW"/>
</dbReference>
<sequence length="280" mass="30932">MQTLGKNKSTSTPKKQERNVRKTKTTKPDHQLQGPAGTLHIDDGGKGEIAIVFVHSFGGSTEHWRKQLDHVRANYRAIALDFRGHGQSERPRELKYTPEDLAQDIAAVVDDLQLDHFILVAHSMGGHAAVAYASQHPERVSALLLSGTPGKTPAEISKQVTAALESPAYQKVMDDYMHQLLTESRPEIAEVLIKDFQAIPKDETISIIKGLFEFDPLPKIDKYKGPLLLVVSGAESKQPGTLQSQLPNADFKVIDHAGHWTQLDQPEAFNQILDSFLAGH</sequence>
<keyword evidence="5" id="KW-1185">Reference proteome</keyword>
<dbReference type="InterPro" id="IPR050266">
    <property type="entry name" value="AB_hydrolase_sf"/>
</dbReference>
<dbReference type="PANTHER" id="PTHR43798">
    <property type="entry name" value="MONOACYLGLYCEROL LIPASE"/>
    <property type="match status" value="1"/>
</dbReference>
<dbReference type="OrthoDB" id="9780932at2"/>
<feature type="compositionally biased region" description="Polar residues" evidence="2">
    <location>
        <begin position="1"/>
        <end position="13"/>
    </location>
</feature>
<accession>A0A385SNC8</accession>
<organism evidence="4 5">
    <name type="scientific">Chryseolinea soli</name>
    <dbReference type="NCBI Taxonomy" id="2321403"/>
    <lineage>
        <taxon>Bacteria</taxon>
        <taxon>Pseudomonadati</taxon>
        <taxon>Bacteroidota</taxon>
        <taxon>Cytophagia</taxon>
        <taxon>Cytophagales</taxon>
        <taxon>Fulvivirgaceae</taxon>
        <taxon>Chryseolinea</taxon>
    </lineage>
</organism>
<dbReference type="AlphaFoldDB" id="A0A385SNC8"/>
<protein>
    <submittedName>
        <fullName evidence="4">Alpha/beta hydrolase</fullName>
    </submittedName>
</protein>
<proteinExistence type="predicted"/>
<gene>
    <name evidence="4" type="ORF">D4L85_15385</name>
</gene>
<dbReference type="PRINTS" id="PR00111">
    <property type="entry name" value="ABHYDROLASE"/>
</dbReference>
<keyword evidence="1 4" id="KW-0378">Hydrolase</keyword>
<dbReference type="SUPFAM" id="SSF53474">
    <property type="entry name" value="alpha/beta-Hydrolases"/>
    <property type="match status" value="1"/>
</dbReference>
<dbReference type="PANTHER" id="PTHR43798:SF31">
    <property type="entry name" value="AB HYDROLASE SUPERFAMILY PROTEIN YCLE"/>
    <property type="match status" value="1"/>
</dbReference>
<dbReference type="EMBL" id="CP032382">
    <property type="protein sequence ID" value="AYB31861.1"/>
    <property type="molecule type" value="Genomic_DNA"/>
</dbReference>
<evidence type="ECO:0000256" key="2">
    <source>
        <dbReference type="SAM" id="MobiDB-lite"/>
    </source>
</evidence>
<dbReference type="InterPro" id="IPR000073">
    <property type="entry name" value="AB_hydrolase_1"/>
</dbReference>
<dbReference type="Proteomes" id="UP000266183">
    <property type="component" value="Chromosome"/>
</dbReference>
<name>A0A385SNC8_9BACT</name>
<feature type="compositionally biased region" description="Basic and acidic residues" evidence="2">
    <location>
        <begin position="14"/>
        <end position="30"/>
    </location>
</feature>
<evidence type="ECO:0000259" key="3">
    <source>
        <dbReference type="Pfam" id="PF00561"/>
    </source>
</evidence>
<dbReference type="RefSeq" id="WP_119755122.1">
    <property type="nucleotide sequence ID" value="NZ_CP032382.1"/>
</dbReference>
<dbReference type="InterPro" id="IPR029058">
    <property type="entry name" value="AB_hydrolase_fold"/>
</dbReference>
<dbReference type="GO" id="GO:0016020">
    <property type="term" value="C:membrane"/>
    <property type="evidence" value="ECO:0007669"/>
    <property type="project" value="TreeGrafter"/>
</dbReference>
<evidence type="ECO:0000313" key="5">
    <source>
        <dbReference type="Proteomes" id="UP000266183"/>
    </source>
</evidence>
<dbReference type="Gene3D" id="3.40.50.1820">
    <property type="entry name" value="alpha/beta hydrolase"/>
    <property type="match status" value="1"/>
</dbReference>
<evidence type="ECO:0000256" key="1">
    <source>
        <dbReference type="ARBA" id="ARBA00022801"/>
    </source>
</evidence>
<dbReference type="Pfam" id="PF00561">
    <property type="entry name" value="Abhydrolase_1"/>
    <property type="match status" value="1"/>
</dbReference>
<dbReference type="KEGG" id="chk:D4L85_15385"/>
<feature type="region of interest" description="Disordered" evidence="2">
    <location>
        <begin position="1"/>
        <end position="41"/>
    </location>
</feature>